<evidence type="ECO:0000313" key="2">
    <source>
        <dbReference type="EMBL" id="NVO79197.1"/>
    </source>
</evidence>
<protein>
    <submittedName>
        <fullName evidence="2">Replication initiation factor domain-containing protein</fullName>
    </submittedName>
</protein>
<dbReference type="InterPro" id="IPR003491">
    <property type="entry name" value="REP-like_C"/>
</dbReference>
<dbReference type="RefSeq" id="WP_176804733.1">
    <property type="nucleotide sequence ID" value="NZ_JABXYJ010000011.1"/>
</dbReference>
<feature type="domain" description="Replication initiation protein-like C-terminal" evidence="1">
    <location>
        <begin position="181"/>
        <end position="293"/>
    </location>
</feature>
<dbReference type="GO" id="GO:0003743">
    <property type="term" value="F:translation initiation factor activity"/>
    <property type="evidence" value="ECO:0007669"/>
    <property type="project" value="UniProtKB-KW"/>
</dbReference>
<dbReference type="Proteomes" id="UP000588051">
    <property type="component" value="Unassembled WGS sequence"/>
</dbReference>
<dbReference type="Pfam" id="PF02486">
    <property type="entry name" value="Rep_trans"/>
    <property type="match status" value="1"/>
</dbReference>
<keyword evidence="2" id="KW-0648">Protein biosynthesis</keyword>
<dbReference type="EMBL" id="JABXYJ010000011">
    <property type="protein sequence ID" value="NVO79197.1"/>
    <property type="molecule type" value="Genomic_DNA"/>
</dbReference>
<sequence length="375" mass="42401">MSAKIHHQKYNDSAIDSSLVLQDEKRSIASRLVIRDKSSAIEPLPDKSATQPFASFDSEETKIRFYGENNSVLIQHPIPNDSTDQSVAHIDWLGFSLRVNYNDIRSWLFQQISAVFDLQITEIKKAGWNGFKHCALLDKYGFVAWGGNSQRGKAHIVINGTGCSRISNWAGIREWGEEHNANITRIDLAHDDLDGAICNPEQILEWYSLKGFNSGGRDAKIKVAGDWHNLTDGRTIYIGTRGNKMLRCYEKGKQLRDPESNWFRVELELRNKNRFLPWEMLVKPGQYLAGSYPCLAFLTTEQIKLKTLQKATTLTLASITANASRLSGKAINVLMAVHEENAGKVIEILRRSGVPKRLEPYTREVKNPRDTGESR</sequence>
<comment type="caution">
    <text evidence="2">The sequence shown here is derived from an EMBL/GenBank/DDBJ whole genome shotgun (WGS) entry which is preliminary data.</text>
</comment>
<keyword evidence="2" id="KW-0396">Initiation factor</keyword>
<dbReference type="AlphaFoldDB" id="A0A850QJA2"/>
<reference evidence="2 3" key="1">
    <citation type="submission" date="2020-06" db="EMBL/GenBank/DDBJ databases">
        <authorList>
            <person name="Qiu C."/>
            <person name="Liu Z."/>
        </authorList>
    </citation>
    <scope>NUCLEOTIDE SEQUENCE [LARGE SCALE GENOMIC DNA]</scope>
    <source>
        <strain evidence="2 3">EM 1</strain>
    </source>
</reference>
<gene>
    <name evidence="2" type="ORF">HV832_15310</name>
</gene>
<organism evidence="2 3">
    <name type="scientific">Undibacterium oligocarboniphilum</name>
    <dbReference type="NCBI Taxonomy" id="666702"/>
    <lineage>
        <taxon>Bacteria</taxon>
        <taxon>Pseudomonadati</taxon>
        <taxon>Pseudomonadota</taxon>
        <taxon>Betaproteobacteria</taxon>
        <taxon>Burkholderiales</taxon>
        <taxon>Oxalobacteraceae</taxon>
        <taxon>Undibacterium</taxon>
    </lineage>
</organism>
<evidence type="ECO:0000313" key="3">
    <source>
        <dbReference type="Proteomes" id="UP000588051"/>
    </source>
</evidence>
<evidence type="ECO:0000259" key="1">
    <source>
        <dbReference type="Pfam" id="PF02486"/>
    </source>
</evidence>
<proteinExistence type="predicted"/>
<name>A0A850QJA2_9BURK</name>
<accession>A0A850QJA2</accession>
<keyword evidence="3" id="KW-1185">Reference proteome</keyword>